<dbReference type="PANTHER" id="PTHR43547:SF2">
    <property type="entry name" value="HYBRID SIGNAL TRANSDUCTION HISTIDINE KINASE C"/>
    <property type="match status" value="1"/>
</dbReference>
<evidence type="ECO:0000256" key="1">
    <source>
        <dbReference type="ARBA" id="ARBA00000085"/>
    </source>
</evidence>
<sequence>MILAHLFRQVTLIKRWVLLGVMLFAHMVYGQVNEYKANMSLDDLSINQWLASDGLTSNNITSVYQDSQGLLWITSFNGVMIYDGERFEVYDKNRVSVIDTDGFHCVIEHPDGRMLLGSQGSGIIAYQNGKWSRLVTEGENVAKSVRDLMIASNQDIYAGTDNFGLFRIREGKSIPVLPEQLSNVTVKTIFESKDGTIWISTEGKGVYGITATDTLHFTIANGLKSNTVNALTGDQKGNVLIGSNAGLYKYTPKEGLKSIDELSGIYVNCLFVDESNSVWVGSEMGIFRYNEDLGSIQRINSKKGIDLVRISSLIADYENNIWASSNRSGLIRFKESLATNIIRPSISSDRIYTVHESWNGKIYIGTDQSQIDVCEESNCTTIPVSSNLFDNGIRDIYHDRDGSIWLATYGGIVQIKDGIEMRYSIETGMPANNFRTVFKDSKGFFWFGSRSGGLVKFKDGEIVKHYANNEGLESNFVLSVTESKHGEIYVGTHSGGLTIIDTLGVSHTYHLKADDSGVLFFNVELREDGTALIASTVGLVYFDGQQLSQIKLQKDERSRTYFDILQDDLNSIWVTSNKGVLKIKKSNLEDYLNSKVAYLSYVVFDENFGMNDEECTGATRAIKLKNGVLLIPTLGGVCRIDPSKLSTDMKMPRVKIRHVFADQVSLDLSSDERIEIESGVNRVAFQFSTLSYLSPERNLQRYKLEGFDKDWSEPSHAGEIEYTNLPPGNFVFRVMGSTDGYLWNEEGDEVSFKVLPEFYETLWFYLLLVLAAVTLFLGIYKWRMNFIHKQNIELRKVNAELDRFVYSASHEMRSPLSSILGLVQIARSDTDTDVSFYLTHIEKSVMRLDSFIKDIIDYSRNARLGIQSQTVKLHPLIGEIIEGISYTDNFALIRCEIDVPEDLALNTDMGRLKIVLSNLITNAFKHHAPTDVEDPFVQITMFKTERGVSIRIADNGPGIDKKYQRDIYKMFYRATTKTEGSGLGLYMVDEIVTKLYGQLKLDSEPEHGSIFTVHLPDLPVPKF</sequence>
<dbReference type="InterPro" id="IPR011110">
    <property type="entry name" value="Reg_prop"/>
</dbReference>
<dbReference type="SMART" id="SM00387">
    <property type="entry name" value="HATPase_c"/>
    <property type="match status" value="1"/>
</dbReference>
<dbReference type="Gene3D" id="3.30.565.10">
    <property type="entry name" value="Histidine kinase-like ATPase, C-terminal domain"/>
    <property type="match status" value="1"/>
</dbReference>
<dbReference type="PRINTS" id="PR00344">
    <property type="entry name" value="BCTRLSENSOR"/>
</dbReference>
<protein>
    <recommendedName>
        <fullName evidence="2">histidine kinase</fullName>
        <ecNumber evidence="2">2.7.13.3</ecNumber>
    </recommendedName>
</protein>
<keyword evidence="6" id="KW-0067">ATP-binding</keyword>
<feature type="transmembrane region" description="Helical" evidence="4">
    <location>
        <begin position="762"/>
        <end position="780"/>
    </location>
</feature>
<dbReference type="InterPro" id="IPR004358">
    <property type="entry name" value="Sig_transdc_His_kin-like_C"/>
</dbReference>
<proteinExistence type="predicted"/>
<dbReference type="Proteomes" id="UP001065174">
    <property type="component" value="Chromosome"/>
</dbReference>
<organism evidence="6 7">
    <name type="scientific">Reichenbachiella agarivorans</name>
    <dbReference type="NCBI Taxonomy" id="2979464"/>
    <lineage>
        <taxon>Bacteria</taxon>
        <taxon>Pseudomonadati</taxon>
        <taxon>Bacteroidota</taxon>
        <taxon>Cytophagia</taxon>
        <taxon>Cytophagales</taxon>
        <taxon>Reichenbachiellaceae</taxon>
        <taxon>Reichenbachiella</taxon>
    </lineage>
</organism>
<dbReference type="CDD" id="cd00075">
    <property type="entry name" value="HATPase"/>
    <property type="match status" value="1"/>
</dbReference>
<comment type="catalytic activity">
    <reaction evidence="1">
        <text>ATP + protein L-histidine = ADP + protein N-phospho-L-histidine.</text>
        <dbReference type="EC" id="2.7.13.3"/>
    </reaction>
</comment>
<dbReference type="InterPro" id="IPR036890">
    <property type="entry name" value="HATPase_C_sf"/>
</dbReference>
<dbReference type="SMART" id="SM00388">
    <property type="entry name" value="HisKA"/>
    <property type="match status" value="1"/>
</dbReference>
<evidence type="ECO:0000259" key="5">
    <source>
        <dbReference type="PROSITE" id="PS50109"/>
    </source>
</evidence>
<dbReference type="Pfam" id="PF07494">
    <property type="entry name" value="Reg_prop"/>
    <property type="match status" value="3"/>
</dbReference>
<dbReference type="InterPro" id="IPR015943">
    <property type="entry name" value="WD40/YVTN_repeat-like_dom_sf"/>
</dbReference>
<evidence type="ECO:0000256" key="2">
    <source>
        <dbReference type="ARBA" id="ARBA00012438"/>
    </source>
</evidence>
<evidence type="ECO:0000313" key="7">
    <source>
        <dbReference type="Proteomes" id="UP001065174"/>
    </source>
</evidence>
<keyword evidence="7" id="KW-1185">Reference proteome</keyword>
<dbReference type="Pfam" id="PF00512">
    <property type="entry name" value="HisKA"/>
    <property type="match status" value="1"/>
</dbReference>
<dbReference type="InterPro" id="IPR036097">
    <property type="entry name" value="HisK_dim/P_sf"/>
</dbReference>
<dbReference type="CDD" id="cd00082">
    <property type="entry name" value="HisKA"/>
    <property type="match status" value="1"/>
</dbReference>
<dbReference type="InterPro" id="IPR003661">
    <property type="entry name" value="HisK_dim/P_dom"/>
</dbReference>
<gene>
    <name evidence="6" type="ORF">N6H18_14000</name>
</gene>
<dbReference type="SUPFAM" id="SSF47384">
    <property type="entry name" value="Homodimeric domain of signal transducing histidine kinase"/>
    <property type="match status" value="1"/>
</dbReference>
<dbReference type="InterPro" id="IPR013783">
    <property type="entry name" value="Ig-like_fold"/>
</dbReference>
<dbReference type="Pfam" id="PF02518">
    <property type="entry name" value="HATPase_c"/>
    <property type="match status" value="1"/>
</dbReference>
<keyword evidence="4" id="KW-0472">Membrane</keyword>
<keyword evidence="3" id="KW-0597">Phosphoprotein</keyword>
<dbReference type="Gene3D" id="2.60.40.10">
    <property type="entry name" value="Immunoglobulins"/>
    <property type="match status" value="1"/>
</dbReference>
<feature type="domain" description="Histidine kinase" evidence="5">
    <location>
        <begin position="807"/>
        <end position="1019"/>
    </location>
</feature>
<dbReference type="EC" id="2.7.13.3" evidence="2"/>
<dbReference type="InterPro" id="IPR003594">
    <property type="entry name" value="HATPase_dom"/>
</dbReference>
<dbReference type="GO" id="GO:0005524">
    <property type="term" value="F:ATP binding"/>
    <property type="evidence" value="ECO:0007669"/>
    <property type="project" value="UniProtKB-KW"/>
</dbReference>
<dbReference type="Gene3D" id="1.10.287.130">
    <property type="match status" value="1"/>
</dbReference>
<keyword evidence="4" id="KW-0812">Transmembrane</keyword>
<dbReference type="Gene3D" id="2.130.10.10">
    <property type="entry name" value="YVTN repeat-like/Quinoprotein amine dehydrogenase"/>
    <property type="match status" value="3"/>
</dbReference>
<dbReference type="InterPro" id="IPR005467">
    <property type="entry name" value="His_kinase_dom"/>
</dbReference>
<dbReference type="PANTHER" id="PTHR43547">
    <property type="entry name" value="TWO-COMPONENT HISTIDINE KINASE"/>
    <property type="match status" value="1"/>
</dbReference>
<evidence type="ECO:0000256" key="4">
    <source>
        <dbReference type="SAM" id="Phobius"/>
    </source>
</evidence>
<evidence type="ECO:0000256" key="3">
    <source>
        <dbReference type="ARBA" id="ARBA00022553"/>
    </source>
</evidence>
<dbReference type="PROSITE" id="PS50109">
    <property type="entry name" value="HIS_KIN"/>
    <property type="match status" value="1"/>
</dbReference>
<keyword evidence="6" id="KW-0547">Nucleotide-binding</keyword>
<evidence type="ECO:0000313" key="6">
    <source>
        <dbReference type="EMBL" id="UXP31461.1"/>
    </source>
</evidence>
<accession>A0ABY6CLS5</accession>
<dbReference type="EMBL" id="CP106679">
    <property type="protein sequence ID" value="UXP31461.1"/>
    <property type="molecule type" value="Genomic_DNA"/>
</dbReference>
<dbReference type="Pfam" id="PF07495">
    <property type="entry name" value="Y_Y_Y"/>
    <property type="match status" value="1"/>
</dbReference>
<name>A0ABY6CLS5_9BACT</name>
<dbReference type="SUPFAM" id="SSF55874">
    <property type="entry name" value="ATPase domain of HSP90 chaperone/DNA topoisomerase II/histidine kinase"/>
    <property type="match status" value="1"/>
</dbReference>
<dbReference type="SUPFAM" id="SSF63829">
    <property type="entry name" value="Calcium-dependent phosphotriesterase"/>
    <property type="match status" value="3"/>
</dbReference>
<dbReference type="InterPro" id="IPR011123">
    <property type="entry name" value="Y_Y_Y"/>
</dbReference>
<keyword evidence="4" id="KW-1133">Transmembrane helix</keyword>
<dbReference type="RefSeq" id="WP_262308900.1">
    <property type="nucleotide sequence ID" value="NZ_CP106679.1"/>
</dbReference>
<reference evidence="6" key="1">
    <citation type="submission" date="2022-09" db="EMBL/GenBank/DDBJ databases">
        <title>Comparative genomics and taxonomic characterization of three novel marine species of genus Reichenbachiella exhibiting antioxidant and polysaccharide degradation activities.</title>
        <authorList>
            <person name="Muhammad N."/>
            <person name="Lee Y.-J."/>
            <person name="Ko J."/>
            <person name="Kim S.-G."/>
        </authorList>
    </citation>
    <scope>NUCLEOTIDE SEQUENCE</scope>
    <source>
        <strain evidence="6">BKB1-1</strain>
    </source>
</reference>